<dbReference type="Proteomes" id="UP000827609">
    <property type="component" value="Segment"/>
</dbReference>
<sequence length="228" mass="25365">MFILAVGNSMDYIALPRAYSMQSTISNDNTTGVTKTTIEDQNGKVLYTSSGASRLLAPDLTLDTGEHRLTAKVYGNTDTPLRVSNTVHVSVPFSGEYGPRFGIHDKVMSLTDYDDAFFRSLTLATLTETGDQLITCPPDESTSDNKRFFYVAWPKRLMYGFFQETAQGFTGSWDGAMEFDDFNFEGAAEVSLGGYDYVVYRNDFPFDSLDYVFRIKYGSTSNKSGDPV</sequence>
<evidence type="ECO:0000313" key="1">
    <source>
        <dbReference type="EMBL" id="QYW04833.1"/>
    </source>
</evidence>
<reference evidence="1" key="1">
    <citation type="submission" date="2021-06" db="EMBL/GenBank/DDBJ databases">
        <title>Complete genome sequence of Erwinia phage pEa_SNUABM_7.</title>
        <authorList>
            <person name="Kim S.G."/>
            <person name="Park S.C."/>
        </authorList>
    </citation>
    <scope>NUCLEOTIDE SEQUENCE</scope>
</reference>
<proteinExistence type="predicted"/>
<protein>
    <submittedName>
        <fullName evidence="1">Uncharacterized protein</fullName>
    </submittedName>
</protein>
<evidence type="ECO:0000313" key="2">
    <source>
        <dbReference type="Proteomes" id="UP000827609"/>
    </source>
</evidence>
<name>A0AAE7WSB5_9CAUD</name>
<accession>A0AAE7WSB5</accession>
<gene>
    <name evidence="1" type="ORF">pEaSNUABM7_00165</name>
</gene>
<organism evidence="1 2">
    <name type="scientific">Erwinia phage pEa_SNUABM_7</name>
    <dbReference type="NCBI Taxonomy" id="2866695"/>
    <lineage>
        <taxon>Viruses</taxon>
        <taxon>Duplodnaviria</taxon>
        <taxon>Heunggongvirae</taxon>
        <taxon>Uroviricota</taxon>
        <taxon>Caudoviricetes</taxon>
        <taxon>Snuvirus</taxon>
        <taxon>Snuvirus SNUABM7</taxon>
    </lineage>
</organism>
<dbReference type="EMBL" id="MZ475896">
    <property type="protein sequence ID" value="QYW04833.1"/>
    <property type="molecule type" value="Genomic_DNA"/>
</dbReference>
<keyword evidence="2" id="KW-1185">Reference proteome</keyword>